<keyword evidence="5" id="KW-1185">Reference proteome</keyword>
<dbReference type="PANTHER" id="PTHR16026">
    <property type="entry name" value="CARTILAGE ACIDIC PROTEIN 1"/>
    <property type="match status" value="1"/>
</dbReference>
<sequence length="528" mass="54920" precursor="true">MSHRHPSCHSVTVAVAAILLPASAFCQLRPALQFSDQTASAGLNHVYSCEPALAGMCEMTGAIAVGDFNADGWPDLFALGGSGGAPDALYLNQQDGTFVEVGASWGVARQHAGQGIAIADVDGNGLDDIYVTSLGNPSQPAVGQHLLYLNQGGHFSEVAHAMGVSTSATQVPDGFSATFGDIDLDGDLDLFVAGWTSGATLAAPGNRLFRNDGGTFVDVSGIAIQIPVSTRGFSPTFADMDGDRFPELLLSADFGTSRYFVNRGDGTFDDRTAVAGLGLDGNGMGSAVGDVDGDGDLDWYVTSIKGPVTPSIPGTGNKLYENLGAHQFRDVSVAAGVDAGHWGWGAVAIDLDLDGDVDLAEVNGFSQGGYDSDPTCLWRNDGPLHFTEVGAVAGFNLVGNHRGLVSLDYDLDGDMDLVLTESSGAVTLMRNDLVAGPGAGWIQVVLDTGARPDLAPSGLGATVQVETRGQVWKQTLHGGTSYLGRSELVAAFGLGASRHVDRVTVTWPDGQSTVMRNLAGYQRITIRP</sequence>
<reference evidence="4 5" key="1">
    <citation type="submission" date="2019-02" db="EMBL/GenBank/DDBJ databases">
        <title>Deep-cultivation of Planctomycetes and their phenomic and genomic characterization uncovers novel biology.</title>
        <authorList>
            <person name="Wiegand S."/>
            <person name="Jogler M."/>
            <person name="Boedeker C."/>
            <person name="Pinto D."/>
            <person name="Vollmers J."/>
            <person name="Rivas-Marin E."/>
            <person name="Kohn T."/>
            <person name="Peeters S.H."/>
            <person name="Heuer A."/>
            <person name="Rast P."/>
            <person name="Oberbeckmann S."/>
            <person name="Bunk B."/>
            <person name="Jeske O."/>
            <person name="Meyerdierks A."/>
            <person name="Storesund J.E."/>
            <person name="Kallscheuer N."/>
            <person name="Luecker S."/>
            <person name="Lage O.M."/>
            <person name="Pohl T."/>
            <person name="Merkel B.J."/>
            <person name="Hornburger P."/>
            <person name="Mueller R.-W."/>
            <person name="Bruemmer F."/>
            <person name="Labrenz M."/>
            <person name="Spormann A.M."/>
            <person name="Op den Camp H."/>
            <person name="Overmann J."/>
            <person name="Amann R."/>
            <person name="Jetten M.S.M."/>
            <person name="Mascher T."/>
            <person name="Medema M.H."/>
            <person name="Devos D.P."/>
            <person name="Kaster A.-K."/>
            <person name="Ovreas L."/>
            <person name="Rohde M."/>
            <person name="Galperin M.Y."/>
            <person name="Jogler C."/>
        </authorList>
    </citation>
    <scope>NUCLEOTIDE SEQUENCE [LARGE SCALE GENOMIC DNA]</scope>
    <source>
        <strain evidence="4 5">Poly30</strain>
    </source>
</reference>
<protein>
    <submittedName>
        <fullName evidence="4">FG-GAP repeat protein</fullName>
    </submittedName>
</protein>
<dbReference type="InterPro" id="IPR028994">
    <property type="entry name" value="Integrin_alpha_N"/>
</dbReference>
<organism evidence="4 5">
    <name type="scientific">Saltatorellus ferox</name>
    <dbReference type="NCBI Taxonomy" id="2528018"/>
    <lineage>
        <taxon>Bacteria</taxon>
        <taxon>Pseudomonadati</taxon>
        <taxon>Planctomycetota</taxon>
        <taxon>Planctomycetia</taxon>
        <taxon>Planctomycetia incertae sedis</taxon>
        <taxon>Saltatorellus</taxon>
    </lineage>
</organism>
<dbReference type="InterPro" id="IPR013517">
    <property type="entry name" value="FG-GAP"/>
</dbReference>
<feature type="chain" id="PRO_5021904711" evidence="2">
    <location>
        <begin position="25"/>
        <end position="528"/>
    </location>
</feature>
<dbReference type="InterPro" id="IPR011519">
    <property type="entry name" value="UnbV_ASPIC"/>
</dbReference>
<evidence type="ECO:0000313" key="5">
    <source>
        <dbReference type="Proteomes" id="UP000320390"/>
    </source>
</evidence>
<evidence type="ECO:0000256" key="2">
    <source>
        <dbReference type="SAM" id="SignalP"/>
    </source>
</evidence>
<evidence type="ECO:0000259" key="3">
    <source>
        <dbReference type="Pfam" id="PF07593"/>
    </source>
</evidence>
<dbReference type="Gene3D" id="2.130.10.130">
    <property type="entry name" value="Integrin alpha, N-terminal"/>
    <property type="match status" value="1"/>
</dbReference>
<dbReference type="Proteomes" id="UP000320390">
    <property type="component" value="Chromosome"/>
</dbReference>
<dbReference type="EMBL" id="CP036434">
    <property type="protein sequence ID" value="QDV05230.1"/>
    <property type="molecule type" value="Genomic_DNA"/>
</dbReference>
<accession>A0A518EMC2</accession>
<dbReference type="Pfam" id="PF13517">
    <property type="entry name" value="FG-GAP_3"/>
    <property type="match status" value="2"/>
</dbReference>
<dbReference type="Pfam" id="PF07593">
    <property type="entry name" value="UnbV_ASPIC"/>
    <property type="match status" value="1"/>
</dbReference>
<evidence type="ECO:0000256" key="1">
    <source>
        <dbReference type="ARBA" id="ARBA00022729"/>
    </source>
</evidence>
<dbReference type="SUPFAM" id="SSF69318">
    <property type="entry name" value="Integrin alpha N-terminal domain"/>
    <property type="match status" value="1"/>
</dbReference>
<feature type="domain" description="ASPIC/UnbV" evidence="3">
    <location>
        <begin position="458"/>
        <end position="524"/>
    </location>
</feature>
<gene>
    <name evidence="4" type="ORF">Poly30_07260</name>
</gene>
<name>A0A518EMC2_9BACT</name>
<dbReference type="InterPro" id="IPR027039">
    <property type="entry name" value="Crtac1"/>
</dbReference>
<dbReference type="PANTHER" id="PTHR16026:SF0">
    <property type="entry name" value="CARTILAGE ACIDIC PROTEIN 1"/>
    <property type="match status" value="1"/>
</dbReference>
<keyword evidence="1 2" id="KW-0732">Signal</keyword>
<dbReference type="AlphaFoldDB" id="A0A518EMC2"/>
<evidence type="ECO:0000313" key="4">
    <source>
        <dbReference type="EMBL" id="QDV05230.1"/>
    </source>
</evidence>
<dbReference type="OrthoDB" id="5287961at2"/>
<feature type="signal peptide" evidence="2">
    <location>
        <begin position="1"/>
        <end position="24"/>
    </location>
</feature>
<proteinExistence type="predicted"/>
<dbReference type="RefSeq" id="WP_145194646.1">
    <property type="nucleotide sequence ID" value="NZ_CP036434.1"/>
</dbReference>